<proteinExistence type="predicted"/>
<sequence length="47" mass="4812">MPGASLFVVPGRHLPPRPSVVLVAVGDRPPGTAGSSLTMAVAQTVMW</sequence>
<evidence type="ECO:0000313" key="2">
    <source>
        <dbReference type="Proteomes" id="UP000003022"/>
    </source>
</evidence>
<dbReference type="AlphaFoldDB" id="F3NDP0"/>
<evidence type="ECO:0000313" key="1">
    <source>
        <dbReference type="EMBL" id="EGG48445.1"/>
    </source>
</evidence>
<organism evidence="1 2">
    <name type="scientific">Streptomyces griseoaurantiacus M045</name>
    <dbReference type="NCBI Taxonomy" id="996637"/>
    <lineage>
        <taxon>Bacteria</taxon>
        <taxon>Bacillati</taxon>
        <taxon>Actinomycetota</taxon>
        <taxon>Actinomycetes</taxon>
        <taxon>Kitasatosporales</taxon>
        <taxon>Streptomycetaceae</taxon>
        <taxon>Streptomyces</taxon>
        <taxon>Streptomyces aurantiacus group</taxon>
    </lineage>
</organism>
<protein>
    <submittedName>
        <fullName evidence="1">Uncharacterized protein</fullName>
    </submittedName>
</protein>
<comment type="caution">
    <text evidence="1">The sequence shown here is derived from an EMBL/GenBank/DDBJ whole genome shotgun (WGS) entry which is preliminary data.</text>
</comment>
<name>F3NDP0_9ACTN</name>
<reference evidence="1 2" key="1">
    <citation type="journal article" date="2011" name="J. Bacteriol.">
        <title>Draft genome sequence of the marine bacterium Streptomyces griseoaurantiacus M045, which produces novel manumycin-type antibiotics with a pABA core component.</title>
        <authorList>
            <person name="Li F."/>
            <person name="Jiang P."/>
            <person name="Zheng H."/>
            <person name="Wang S."/>
            <person name="Zhao G."/>
            <person name="Qin S."/>
            <person name="Liu Z."/>
        </authorList>
    </citation>
    <scope>NUCLEOTIDE SEQUENCE [LARGE SCALE GENOMIC DNA]</scope>
    <source>
        <strain evidence="1 2">M045</strain>
    </source>
</reference>
<dbReference type="Proteomes" id="UP000003022">
    <property type="component" value="Unassembled WGS sequence"/>
</dbReference>
<accession>F3NDP0</accession>
<dbReference type="EMBL" id="AEYX01000023">
    <property type="protein sequence ID" value="EGG48445.1"/>
    <property type="molecule type" value="Genomic_DNA"/>
</dbReference>
<keyword evidence="2" id="KW-1185">Reference proteome</keyword>
<gene>
    <name evidence="1" type="ORF">SGM_1254</name>
</gene>
<dbReference type="STRING" id="996637.SGM_1254"/>